<comment type="function">
    <text evidence="3">Lipolytic acyl hydrolase (LAH).</text>
</comment>
<evidence type="ECO:0000256" key="3">
    <source>
        <dbReference type="RuleBase" id="RU361262"/>
    </source>
</evidence>
<keyword evidence="1 2" id="KW-0443">Lipid metabolism</keyword>
<dbReference type="PANTHER" id="PTHR12406">
    <property type="entry name" value="CALCIUM-INDEPENDENT PHOSPHOLIPASE A2 IPLA2 -RELATED"/>
    <property type="match status" value="1"/>
</dbReference>
<keyword evidence="6" id="KW-1185">Reference proteome</keyword>
<sequence>MSMNALLPRTLTSQVCGRVQLQCLRPLRIQAATLNAQGEELKCSIIADALKKNKLAFGFSAGGLLFPYYIGVIDQLEELGVLTDRTPLAGASAGSLIAACYHSGLSTETVTEACLVLADDCRVNGTRGRLGDVLSTFLHDLLPDDAHERCRDKTFVAVTKAWPRPQGLIISEFESRNDLIESLLTSCHIPWWFAGSLGRNFRGSLHYDGGLTSFIPSVQGCLTQKVTCFPAGRLNKAVNIAISPPEQFDLNQLLAWAFRPADEPTMLGFLEQGRKDAAAWAEDSGVLEAVPVQQEQKA</sequence>
<dbReference type="Pfam" id="PF01734">
    <property type="entry name" value="Patatin"/>
    <property type="match status" value="1"/>
</dbReference>
<dbReference type="GO" id="GO:0055088">
    <property type="term" value="P:lipid homeostasis"/>
    <property type="evidence" value="ECO:0007669"/>
    <property type="project" value="TreeGrafter"/>
</dbReference>
<gene>
    <name evidence="5" type="ORF">CVIRNUC_001397</name>
</gene>
<dbReference type="SUPFAM" id="SSF52151">
    <property type="entry name" value="FabD/lysophospholipase-like"/>
    <property type="match status" value="1"/>
</dbReference>
<organism evidence="5 6">
    <name type="scientific">Coccomyxa viridis</name>
    <dbReference type="NCBI Taxonomy" id="1274662"/>
    <lineage>
        <taxon>Eukaryota</taxon>
        <taxon>Viridiplantae</taxon>
        <taxon>Chlorophyta</taxon>
        <taxon>core chlorophytes</taxon>
        <taxon>Trebouxiophyceae</taxon>
        <taxon>Trebouxiophyceae incertae sedis</taxon>
        <taxon>Coccomyxaceae</taxon>
        <taxon>Coccomyxa</taxon>
    </lineage>
</organism>
<keyword evidence="2 3" id="KW-0378">Hydrolase</keyword>
<dbReference type="Proteomes" id="UP001314263">
    <property type="component" value="Unassembled WGS sequence"/>
</dbReference>
<dbReference type="EMBL" id="CAUYUE010000002">
    <property type="protein sequence ID" value="CAK0742449.1"/>
    <property type="molecule type" value="Genomic_DNA"/>
</dbReference>
<evidence type="ECO:0000313" key="6">
    <source>
        <dbReference type="Proteomes" id="UP001314263"/>
    </source>
</evidence>
<dbReference type="Gene3D" id="3.40.1090.10">
    <property type="entry name" value="Cytosolic phospholipase A2 catalytic domain"/>
    <property type="match status" value="1"/>
</dbReference>
<dbReference type="EC" id="3.1.1.-" evidence="3"/>
<feature type="active site" description="Proton acceptor" evidence="2">
    <location>
        <position position="208"/>
    </location>
</feature>
<reference evidence="5 6" key="1">
    <citation type="submission" date="2023-10" db="EMBL/GenBank/DDBJ databases">
        <authorList>
            <person name="Maclean D."/>
            <person name="Macfadyen A."/>
        </authorList>
    </citation>
    <scope>NUCLEOTIDE SEQUENCE [LARGE SCALE GENOMIC DNA]</scope>
</reference>
<feature type="short sequence motif" description="DGA/G" evidence="2">
    <location>
        <begin position="208"/>
        <end position="210"/>
    </location>
</feature>
<dbReference type="GO" id="GO:0016020">
    <property type="term" value="C:membrane"/>
    <property type="evidence" value="ECO:0007669"/>
    <property type="project" value="TreeGrafter"/>
</dbReference>
<evidence type="ECO:0000256" key="1">
    <source>
        <dbReference type="ARBA" id="ARBA00023098"/>
    </source>
</evidence>
<dbReference type="CDD" id="cd07224">
    <property type="entry name" value="Pat_like"/>
    <property type="match status" value="1"/>
</dbReference>
<comment type="domain">
    <text evidence="3">The nitrogen atoms of the two glycine residues in the GGXR motif define the oxyanion hole, and stabilize the oxyanion that forms during the nucleophilic attack by the catalytic serine during substrate cleavage.</text>
</comment>
<dbReference type="PANTHER" id="PTHR12406:SF7">
    <property type="entry name" value="PATATIN-LIKE PHOSPHOLIPASE DOMAIN-CONTAINING PROTEIN 4"/>
    <property type="match status" value="1"/>
</dbReference>
<evidence type="ECO:0000313" key="5">
    <source>
        <dbReference type="EMBL" id="CAK0742449.1"/>
    </source>
</evidence>
<name>A0AAV1HXD4_9CHLO</name>
<evidence type="ECO:0000259" key="4">
    <source>
        <dbReference type="PROSITE" id="PS51635"/>
    </source>
</evidence>
<dbReference type="GO" id="GO:0005737">
    <property type="term" value="C:cytoplasm"/>
    <property type="evidence" value="ECO:0007669"/>
    <property type="project" value="TreeGrafter"/>
</dbReference>
<accession>A0AAV1HXD4</accession>
<dbReference type="GO" id="GO:0019433">
    <property type="term" value="P:triglyceride catabolic process"/>
    <property type="evidence" value="ECO:0007669"/>
    <property type="project" value="TreeGrafter"/>
</dbReference>
<dbReference type="AlphaFoldDB" id="A0AAV1HXD4"/>
<protein>
    <recommendedName>
        <fullName evidence="3">Patatin</fullName>
        <ecNumber evidence="3">3.1.1.-</ecNumber>
    </recommendedName>
</protein>
<proteinExistence type="inferred from homology"/>
<dbReference type="GO" id="GO:0005811">
    <property type="term" value="C:lipid droplet"/>
    <property type="evidence" value="ECO:0007669"/>
    <property type="project" value="TreeGrafter"/>
</dbReference>
<dbReference type="InterPro" id="IPR033562">
    <property type="entry name" value="PLPL"/>
</dbReference>
<feature type="active site" description="Nucleophile" evidence="2">
    <location>
        <position position="92"/>
    </location>
</feature>
<feature type="domain" description="PNPLA" evidence="4">
    <location>
        <begin position="57"/>
        <end position="221"/>
    </location>
</feature>
<dbReference type="InterPro" id="IPR016035">
    <property type="entry name" value="Acyl_Trfase/lysoPLipase"/>
</dbReference>
<evidence type="ECO:0000256" key="2">
    <source>
        <dbReference type="PROSITE-ProRule" id="PRU01161"/>
    </source>
</evidence>
<comment type="caution">
    <text evidence="5">The sequence shown here is derived from an EMBL/GenBank/DDBJ whole genome shotgun (WGS) entry which is preliminary data.</text>
</comment>
<feature type="short sequence motif" description="GXSXG" evidence="2">
    <location>
        <begin position="90"/>
        <end position="94"/>
    </location>
</feature>
<dbReference type="PROSITE" id="PS51635">
    <property type="entry name" value="PNPLA"/>
    <property type="match status" value="1"/>
</dbReference>
<comment type="caution">
    <text evidence="2">Lacks conserved residue(s) required for the propagation of feature annotation.</text>
</comment>
<keyword evidence="2 3" id="KW-0442">Lipid degradation</keyword>
<dbReference type="GO" id="GO:0004806">
    <property type="term" value="F:triacylglycerol lipase activity"/>
    <property type="evidence" value="ECO:0007669"/>
    <property type="project" value="TreeGrafter"/>
</dbReference>
<dbReference type="InterPro" id="IPR002641">
    <property type="entry name" value="PNPLA_dom"/>
</dbReference>
<comment type="similarity">
    <text evidence="3">Belongs to the patatin family.</text>
</comment>